<dbReference type="Proteomes" id="UP001187531">
    <property type="component" value="Unassembled WGS sequence"/>
</dbReference>
<name>A0AA88IHQ3_ARTSF</name>
<reference evidence="1" key="1">
    <citation type="submission" date="2023-07" db="EMBL/GenBank/DDBJ databases">
        <title>Chromosome-level genome assembly of Artemia franciscana.</title>
        <authorList>
            <person name="Jo E."/>
        </authorList>
    </citation>
    <scope>NUCLEOTIDE SEQUENCE</scope>
    <source>
        <tissue evidence="1">Whole body</tissue>
    </source>
</reference>
<organism evidence="1 2">
    <name type="scientific">Artemia franciscana</name>
    <name type="common">Brine shrimp</name>
    <name type="synonym">Artemia sanfranciscana</name>
    <dbReference type="NCBI Taxonomy" id="6661"/>
    <lineage>
        <taxon>Eukaryota</taxon>
        <taxon>Metazoa</taxon>
        <taxon>Ecdysozoa</taxon>
        <taxon>Arthropoda</taxon>
        <taxon>Crustacea</taxon>
        <taxon>Branchiopoda</taxon>
        <taxon>Anostraca</taxon>
        <taxon>Artemiidae</taxon>
        <taxon>Artemia</taxon>
    </lineage>
</organism>
<dbReference type="EMBL" id="JAVRJZ010000007">
    <property type="protein sequence ID" value="KAK2720947.1"/>
    <property type="molecule type" value="Genomic_DNA"/>
</dbReference>
<protein>
    <submittedName>
        <fullName evidence="1">Uncharacterized protein</fullName>
    </submittedName>
</protein>
<keyword evidence="2" id="KW-1185">Reference proteome</keyword>
<evidence type="ECO:0000313" key="1">
    <source>
        <dbReference type="EMBL" id="KAK2720947.1"/>
    </source>
</evidence>
<sequence>MQNCQDRITPGQKPYLCRLRQKKKILRSDHLSIEKDFPRFYAKFRDKRSKDKSYENGDQSDFGLLSSDNEVSKKKLYRISQDAMSDILNDEKRMSALTVEMHKLNRNNYKVDMNNNESSKFNNHAPLNLSSDCYESHPNSTTTCIRINSSFDNSKKSAKLKSRLSQISLSDSGYSSNPDLTDSQELLYETDSEVADFPPVVIKIEERSQVQQTKRQDSRFRIQLNSGELLSGLVDYFSTSSLQTLEMYTQSEVSKSDPAVNLCSMEGSDKISRVTISPDFHDSDCGIVHSNYNVSVGHAPSVEIIKCDSDENLYQSGSKESLSCDDLSTLNLSELSLEDYLDRWGDRRESTPDLSEISESSVKLASVGIFLVQNSWLMIQEDSHKPRKLPRVLYCHPKTEEIPGRWHLMQDLLNESGTLKNKVMAS</sequence>
<comment type="caution">
    <text evidence="1">The sequence shown here is derived from an EMBL/GenBank/DDBJ whole genome shotgun (WGS) entry which is preliminary data.</text>
</comment>
<dbReference type="AlphaFoldDB" id="A0AA88IHQ3"/>
<proteinExistence type="predicted"/>
<accession>A0AA88IHQ3</accession>
<gene>
    <name evidence="1" type="ORF">QYM36_004735</name>
</gene>
<evidence type="ECO:0000313" key="2">
    <source>
        <dbReference type="Proteomes" id="UP001187531"/>
    </source>
</evidence>